<evidence type="ECO:0000313" key="2">
    <source>
        <dbReference type="Proteomes" id="UP000238164"/>
    </source>
</evidence>
<protein>
    <submittedName>
        <fullName evidence="1">Uncharacterized protein</fullName>
    </submittedName>
</protein>
<name>A0A2N9JE15_9ACTN</name>
<dbReference type="EMBL" id="LT985188">
    <property type="protein sequence ID" value="SPD86382.1"/>
    <property type="molecule type" value="Genomic_DNA"/>
</dbReference>
<keyword evidence="2" id="KW-1185">Reference proteome</keyword>
<gene>
    <name evidence="1" type="ORF">MPLG2_1346</name>
</gene>
<accession>A0A2N9JE15</accession>
<proteinExistence type="predicted"/>
<dbReference type="RefSeq" id="WP_158680916.1">
    <property type="nucleotide sequence ID" value="NZ_BAAAGO010000030.1"/>
</dbReference>
<reference evidence="1 2" key="1">
    <citation type="submission" date="2018-02" db="EMBL/GenBank/DDBJ databases">
        <authorList>
            <person name="Cohen D.B."/>
            <person name="Kent A.D."/>
        </authorList>
    </citation>
    <scope>NUCLEOTIDE SEQUENCE [LARGE SCALE GENOMIC DNA]</scope>
    <source>
        <strain evidence="1">1</strain>
    </source>
</reference>
<dbReference type="Proteomes" id="UP000238164">
    <property type="component" value="Chromosome 1"/>
</dbReference>
<dbReference type="AlphaFoldDB" id="A0A2N9JE15"/>
<evidence type="ECO:0000313" key="1">
    <source>
        <dbReference type="EMBL" id="SPD86382.1"/>
    </source>
</evidence>
<sequence length="49" mass="5395">MKRLDYAIARPQPMLRSVSLWHADGGFECARQAGERGTFGPFDRGGPST</sequence>
<dbReference type="KEGG" id="mgg:MPLG2_1346"/>
<organism evidence="1 2">
    <name type="scientific">Micropruina glycogenica</name>
    <dbReference type="NCBI Taxonomy" id="75385"/>
    <lineage>
        <taxon>Bacteria</taxon>
        <taxon>Bacillati</taxon>
        <taxon>Actinomycetota</taxon>
        <taxon>Actinomycetes</taxon>
        <taxon>Propionibacteriales</taxon>
        <taxon>Nocardioidaceae</taxon>
        <taxon>Micropruina</taxon>
    </lineage>
</organism>